<comment type="caution">
    <text evidence="1">The sequence shown here is derived from an EMBL/GenBank/DDBJ whole genome shotgun (WGS) entry which is preliminary data.</text>
</comment>
<dbReference type="Proteomes" id="UP000218139">
    <property type="component" value="Unassembled WGS sequence"/>
</dbReference>
<dbReference type="EMBL" id="LXZO01000079">
    <property type="protein sequence ID" value="PAY47515.1"/>
    <property type="molecule type" value="Genomic_DNA"/>
</dbReference>
<protein>
    <submittedName>
        <fullName evidence="1">Uncharacterized protein</fullName>
    </submittedName>
</protein>
<proteinExistence type="predicted"/>
<name>A0A9X6S9K0_9LACO</name>
<reference evidence="1 2" key="1">
    <citation type="submission" date="2016-05" db="EMBL/GenBank/DDBJ databases">
        <authorList>
            <person name="Lee J.-Y."/>
            <person name="Kim E.B."/>
            <person name="Choi Y.-J."/>
        </authorList>
    </citation>
    <scope>NUCLEOTIDE SEQUENCE [LARGE SCALE GENOMIC DNA]</scope>
    <source>
        <strain evidence="1 2">KLA006</strain>
    </source>
</reference>
<organism evidence="1 2">
    <name type="scientific">Ligilactobacillus salivarius</name>
    <dbReference type="NCBI Taxonomy" id="1624"/>
    <lineage>
        <taxon>Bacteria</taxon>
        <taxon>Bacillati</taxon>
        <taxon>Bacillota</taxon>
        <taxon>Bacilli</taxon>
        <taxon>Lactobacillales</taxon>
        <taxon>Lactobacillaceae</taxon>
        <taxon>Ligilactobacillus</taxon>
    </lineage>
</organism>
<evidence type="ECO:0000313" key="2">
    <source>
        <dbReference type="Proteomes" id="UP000218139"/>
    </source>
</evidence>
<evidence type="ECO:0000313" key="1">
    <source>
        <dbReference type="EMBL" id="PAY47515.1"/>
    </source>
</evidence>
<sequence>MTRKLLKQVSIKFYDNPEDKLLLEYLVQPHINQTNLLKSLLKQHITGNKFSPEERQIVDVLTDDKDNEKIEFKTESKKVKELPKKKFKGGFKGFIS</sequence>
<accession>A0A9X6S9K0</accession>
<dbReference type="AlphaFoldDB" id="A0A9X6S9K0"/>
<gene>
    <name evidence="1" type="ORF">A8C52_00605</name>
</gene>
<dbReference type="RefSeq" id="WP_095758539.1">
    <property type="nucleotide sequence ID" value="NZ_CP062071.1"/>
</dbReference>